<sequence length="48" mass="5530">MTTTIYPNGIKVHCVWQDGTHMKEGEKIPLEVQKKAVQSVLKMMKEDK</sequence>
<dbReference type="EMBL" id="CP050485">
    <property type="protein sequence ID" value="QOG26969.1"/>
    <property type="molecule type" value="Genomic_DNA"/>
</dbReference>
<accession>A0AAE7MNZ0</accession>
<dbReference type="RefSeq" id="WP_192189538.1">
    <property type="nucleotide sequence ID" value="NZ_CP050485.1"/>
</dbReference>
<proteinExistence type="predicted"/>
<evidence type="ECO:0000313" key="1">
    <source>
        <dbReference type="EMBL" id="QOG26969.1"/>
    </source>
</evidence>
<evidence type="ECO:0000313" key="2">
    <source>
        <dbReference type="Proteomes" id="UP000516696"/>
    </source>
</evidence>
<name>A0AAE7MNZ0_ENTGA</name>
<dbReference type="AlphaFoldDB" id="A0AAE7MNZ0"/>
<reference evidence="1 2" key="1">
    <citation type="submission" date="2020-03" db="EMBL/GenBank/DDBJ databases">
        <title>Characterization of ganglioside-mimicking enterococci.</title>
        <authorList>
            <person name="Patry R.T."/>
            <person name="Nothaft H."/>
            <person name="Bridger R."/>
            <person name="Shajahan A."/>
            <person name="Huynh S."/>
            <person name="Sanchez S."/>
            <person name="Azadi P."/>
            <person name="Cooper K."/>
            <person name="Miller W.G."/>
            <person name="Parker C.T."/>
            <person name="Wells L."/>
            <person name="Szymanski C.M."/>
        </authorList>
    </citation>
    <scope>NUCLEOTIDE SEQUENCE [LARGE SCALE GENOMIC DNA]</scope>
    <source>
        <strain evidence="1 2">EGM181</strain>
    </source>
</reference>
<gene>
    <name evidence="1" type="ORF">EGM181_06780</name>
</gene>
<dbReference type="Proteomes" id="UP000516696">
    <property type="component" value="Chromosome"/>
</dbReference>
<protein>
    <submittedName>
        <fullName evidence="1">Uncharacterized protein</fullName>
    </submittedName>
</protein>
<organism evidence="1 2">
    <name type="scientific">Enterococcus gallinarum</name>
    <dbReference type="NCBI Taxonomy" id="1353"/>
    <lineage>
        <taxon>Bacteria</taxon>
        <taxon>Bacillati</taxon>
        <taxon>Bacillota</taxon>
        <taxon>Bacilli</taxon>
        <taxon>Lactobacillales</taxon>
        <taxon>Enterococcaceae</taxon>
        <taxon>Enterococcus</taxon>
    </lineage>
</organism>